<evidence type="ECO:0000313" key="4">
    <source>
        <dbReference type="EMBL" id="MDN3568213.1"/>
    </source>
</evidence>
<gene>
    <name evidence="4" type="ORF">QWZ14_27855</name>
</gene>
<feature type="compositionally biased region" description="Low complexity" evidence="2">
    <location>
        <begin position="429"/>
        <end position="447"/>
    </location>
</feature>
<comment type="caution">
    <text evidence="4">The sequence shown here is derived from an EMBL/GenBank/DDBJ whole genome shotgun (WGS) entry which is preliminary data.</text>
</comment>
<dbReference type="RefSeq" id="WP_290320317.1">
    <property type="nucleotide sequence ID" value="NZ_JAUFPN010000205.1"/>
</dbReference>
<dbReference type="PANTHER" id="PTHR46401:SF2">
    <property type="entry name" value="GLYCOSYLTRANSFERASE WBBK-RELATED"/>
    <property type="match status" value="1"/>
</dbReference>
<feature type="domain" description="Glycosyl transferase family 1" evidence="3">
    <location>
        <begin position="228"/>
        <end position="351"/>
    </location>
</feature>
<keyword evidence="4" id="KW-0328">Glycosyltransferase</keyword>
<dbReference type="GO" id="GO:0016757">
    <property type="term" value="F:glycosyltransferase activity"/>
    <property type="evidence" value="ECO:0007669"/>
    <property type="project" value="UniProtKB-KW"/>
</dbReference>
<sequence>MHVILDVSRLLSCVHRRSPSGIDRVEMAYAKRWLQQPAAQCSFVAQTPWGSFASIARQQAASLVQALDEAWTFGPSHAAPGPLAPRNRARRVAVGILAQLALGRGRAALQATLAGQRRAVFLLVSHRSLEHEAPIAALRRAGARFVPLIHDLIPLTHPEYSRPRQIGCHAARVATTATQADGIIVNSAATAATLLPRLALHGRPVPPLVIAPLGIESPPTPAPPPPAGPYFVCLGTIEPRKNHLLLLHVWRDMISRAAAGPGAPPPPRLLLIGRRGWENENVVDLLERCDMLRGTVQELGSPPDHQVAALLAGARALLYPSFVEGYGLPVAEALALGVPVLCSDVAPLREVGGAVPDYLDPLDGPVWRQRIEAYAAAGSPERAAQLERLRHWTAPRWSDHFAQVDALLQAVVGAPSAAPAPAPAPAPAGPLAAALPRPAAAAEPSLA</sequence>
<evidence type="ECO:0000256" key="2">
    <source>
        <dbReference type="SAM" id="MobiDB-lite"/>
    </source>
</evidence>
<keyword evidence="5" id="KW-1185">Reference proteome</keyword>
<evidence type="ECO:0000259" key="3">
    <source>
        <dbReference type="Pfam" id="PF00534"/>
    </source>
</evidence>
<dbReference type="PANTHER" id="PTHR46401">
    <property type="entry name" value="GLYCOSYLTRANSFERASE WBBK-RELATED"/>
    <property type="match status" value="1"/>
</dbReference>
<keyword evidence="1 4" id="KW-0808">Transferase</keyword>
<dbReference type="Proteomes" id="UP001529369">
    <property type="component" value="Unassembled WGS sequence"/>
</dbReference>
<proteinExistence type="predicted"/>
<dbReference type="Gene3D" id="3.40.50.2000">
    <property type="entry name" value="Glycogen Phosphorylase B"/>
    <property type="match status" value="1"/>
</dbReference>
<evidence type="ECO:0000256" key="1">
    <source>
        <dbReference type="ARBA" id="ARBA00022679"/>
    </source>
</evidence>
<dbReference type="EMBL" id="JAUFPN010000205">
    <property type="protein sequence ID" value="MDN3568213.1"/>
    <property type="molecule type" value="Genomic_DNA"/>
</dbReference>
<name>A0ABT8AFA9_9PROT</name>
<feature type="region of interest" description="Disordered" evidence="2">
    <location>
        <begin position="418"/>
        <end position="447"/>
    </location>
</feature>
<organism evidence="4 5">
    <name type="scientific">Paeniroseomonas aquatica</name>
    <dbReference type="NCBI Taxonomy" id="373043"/>
    <lineage>
        <taxon>Bacteria</taxon>
        <taxon>Pseudomonadati</taxon>
        <taxon>Pseudomonadota</taxon>
        <taxon>Alphaproteobacteria</taxon>
        <taxon>Acetobacterales</taxon>
        <taxon>Acetobacteraceae</taxon>
        <taxon>Paeniroseomonas</taxon>
    </lineage>
</organism>
<dbReference type="SUPFAM" id="SSF53756">
    <property type="entry name" value="UDP-Glycosyltransferase/glycogen phosphorylase"/>
    <property type="match status" value="1"/>
</dbReference>
<evidence type="ECO:0000313" key="5">
    <source>
        <dbReference type="Proteomes" id="UP001529369"/>
    </source>
</evidence>
<protein>
    <submittedName>
        <fullName evidence="4">Glycosyltransferase</fullName>
        <ecNumber evidence="4">2.4.-.-</ecNumber>
    </submittedName>
</protein>
<feature type="compositionally biased region" description="Pro residues" evidence="2">
    <location>
        <begin position="418"/>
        <end position="428"/>
    </location>
</feature>
<dbReference type="InterPro" id="IPR001296">
    <property type="entry name" value="Glyco_trans_1"/>
</dbReference>
<dbReference type="Pfam" id="PF00534">
    <property type="entry name" value="Glycos_transf_1"/>
    <property type="match status" value="1"/>
</dbReference>
<dbReference type="EC" id="2.4.-.-" evidence="4"/>
<reference evidence="5" key="1">
    <citation type="journal article" date="2019" name="Int. J. Syst. Evol. Microbiol.">
        <title>The Global Catalogue of Microorganisms (GCM) 10K type strain sequencing project: providing services to taxonomists for standard genome sequencing and annotation.</title>
        <authorList>
            <consortium name="The Broad Institute Genomics Platform"/>
            <consortium name="The Broad Institute Genome Sequencing Center for Infectious Disease"/>
            <person name="Wu L."/>
            <person name="Ma J."/>
        </authorList>
    </citation>
    <scope>NUCLEOTIDE SEQUENCE [LARGE SCALE GENOMIC DNA]</scope>
    <source>
        <strain evidence="5">CECT 7131</strain>
    </source>
</reference>
<accession>A0ABT8AFA9</accession>